<organism evidence="3 5">
    <name type="scientific">Sphingobium yanoikuyae</name>
    <name type="common">Sphingomonas yanoikuyae</name>
    <dbReference type="NCBI Taxonomy" id="13690"/>
    <lineage>
        <taxon>Bacteria</taxon>
        <taxon>Pseudomonadati</taxon>
        <taxon>Pseudomonadota</taxon>
        <taxon>Alphaproteobacteria</taxon>
        <taxon>Sphingomonadales</taxon>
        <taxon>Sphingomonadaceae</taxon>
        <taxon>Sphingobium</taxon>
    </lineage>
</organism>
<dbReference type="AlphaFoldDB" id="A0A0J9CXY7"/>
<gene>
    <name evidence="3" type="ORF">BV87_05080</name>
    <name evidence="4" type="ORF">GS397_18850</name>
</gene>
<dbReference type="RefSeq" id="WP_048938512.1">
    <property type="nucleotide sequence ID" value="NZ_CP020925.1"/>
</dbReference>
<dbReference type="PROSITE" id="PS51819">
    <property type="entry name" value="VOC"/>
    <property type="match status" value="2"/>
</dbReference>
<dbReference type="InterPro" id="IPR037523">
    <property type="entry name" value="VOC_core"/>
</dbReference>
<dbReference type="Gene3D" id="3.10.180.10">
    <property type="entry name" value="2,3-Dihydroxybiphenyl 1,2-Dioxygenase, domain 1"/>
    <property type="match status" value="2"/>
</dbReference>
<dbReference type="EMBL" id="CP047218">
    <property type="protein sequence ID" value="QHD68918.1"/>
    <property type="molecule type" value="Genomic_DNA"/>
</dbReference>
<evidence type="ECO:0000313" key="6">
    <source>
        <dbReference type="Proteomes" id="UP000464086"/>
    </source>
</evidence>
<feature type="domain" description="VOC" evidence="2">
    <location>
        <begin position="139"/>
        <end position="251"/>
    </location>
</feature>
<dbReference type="SUPFAM" id="SSF54593">
    <property type="entry name" value="Glyoxalase/Bleomycin resistance protein/Dihydroxybiphenyl dioxygenase"/>
    <property type="match status" value="1"/>
</dbReference>
<evidence type="ECO:0000313" key="3">
    <source>
        <dbReference type="EMBL" id="ATP17815.1"/>
    </source>
</evidence>
<dbReference type="EMBL" id="CP020925">
    <property type="protein sequence ID" value="ATP17815.1"/>
    <property type="molecule type" value="Genomic_DNA"/>
</dbReference>
<evidence type="ECO:0000313" key="4">
    <source>
        <dbReference type="EMBL" id="QHD68918.1"/>
    </source>
</evidence>
<dbReference type="Proteomes" id="UP000037029">
    <property type="component" value="Chromosome"/>
</dbReference>
<dbReference type="Proteomes" id="UP000464086">
    <property type="component" value="Chromosome"/>
</dbReference>
<dbReference type="PANTHER" id="PTHR36113">
    <property type="entry name" value="LYASE, PUTATIVE-RELATED-RELATED"/>
    <property type="match status" value="1"/>
</dbReference>
<reference evidence="4 6" key="2">
    <citation type="submission" date="2019-12" db="EMBL/GenBank/DDBJ databases">
        <title>Functional and genomic insights into the Sphingobium yanoikuyae YC-JY1, a bacterium efficiently degrading bisphenol A.</title>
        <authorList>
            <person name="Jia Y."/>
            <person name="Li X."/>
            <person name="Wang J."/>
            <person name="Eltoukhy A."/>
            <person name="Lamraoui I."/>
            <person name="Yan Y."/>
        </authorList>
    </citation>
    <scope>NUCLEOTIDE SEQUENCE [LARGE SCALE GENOMIC DNA]</scope>
    <source>
        <strain evidence="4 6">YC-JY1</strain>
    </source>
</reference>
<proteinExistence type="predicted"/>
<dbReference type="InterPro" id="IPR051332">
    <property type="entry name" value="Fosfomycin_Res_Enzymes"/>
</dbReference>
<accession>A0A0J9CXY7</accession>
<feature type="region of interest" description="Disordered" evidence="1">
    <location>
        <begin position="278"/>
        <end position="300"/>
    </location>
</feature>
<dbReference type="CDD" id="cd08362">
    <property type="entry name" value="BphC5-RrK37_N_like"/>
    <property type="match status" value="1"/>
</dbReference>
<dbReference type="Pfam" id="PF00903">
    <property type="entry name" value="Glyoxalase"/>
    <property type="match status" value="2"/>
</dbReference>
<dbReference type="PANTHER" id="PTHR36113:SF3">
    <property type="entry name" value="SLL5075 PROTEIN"/>
    <property type="match status" value="1"/>
</dbReference>
<evidence type="ECO:0000256" key="1">
    <source>
        <dbReference type="SAM" id="MobiDB-lite"/>
    </source>
</evidence>
<sequence>MSRVSEIRYVGYGVPDLAAERSFYADQWKLVEVGEKDGMVYFAADGGEEPYVVRLRGSEDRRVDVIALAAESQADVDALHDKVVTAGCRIIFPPRNLATLAGGYGFRFFSPDGLPFEISSDVEPRSARTLSRWEGVPQKISHIVLHSPDHQALVRFFVDVLGFKISDWLGDFMCFLRCNAAHHRLAILPGPPCLNHVAYDMLSVDDMMVGINRLKFKGTDIRWGPGRHTAGNNTFSYFTTPAGFAVEYTSELEDVDFEEHQPQVHVPGPKVMDQWGIGTGGPQTMPHPEADKGLFQPLEA</sequence>
<evidence type="ECO:0000259" key="2">
    <source>
        <dbReference type="PROSITE" id="PS51819"/>
    </source>
</evidence>
<evidence type="ECO:0000313" key="5">
    <source>
        <dbReference type="Proteomes" id="UP000037029"/>
    </source>
</evidence>
<name>A0A0J9CXY7_SPHYA</name>
<protein>
    <submittedName>
        <fullName evidence="3">Oxidoreductase</fullName>
    </submittedName>
</protein>
<dbReference type="InterPro" id="IPR029068">
    <property type="entry name" value="Glyas_Bleomycin-R_OHBP_Dase"/>
</dbReference>
<reference evidence="3 5" key="1">
    <citation type="submission" date="2017-04" db="EMBL/GenBank/DDBJ databases">
        <title>Characterization, genome and methylation analysis of a phthalic acid esters degrading strain Sphingobium yanoikuyae SHJ.</title>
        <authorList>
            <person name="Feng L."/>
        </authorList>
    </citation>
    <scope>NUCLEOTIDE SEQUENCE [LARGE SCALE GENOMIC DNA]</scope>
    <source>
        <strain evidence="3 5">SHJ</strain>
    </source>
</reference>
<dbReference type="InterPro" id="IPR004360">
    <property type="entry name" value="Glyas_Fos-R_dOase_dom"/>
</dbReference>
<feature type="domain" description="VOC" evidence="2">
    <location>
        <begin position="6"/>
        <end position="121"/>
    </location>
</feature>